<proteinExistence type="predicted"/>
<accession>A0A6L6GBQ5</accession>
<dbReference type="AlphaFoldDB" id="A0A6L6GBQ5"/>
<comment type="caution">
    <text evidence="1">The sequence shown here is derived from an EMBL/GenBank/DDBJ whole genome shotgun (WGS) entry which is preliminary data.</text>
</comment>
<reference evidence="1 2" key="1">
    <citation type="submission" date="2019-11" db="EMBL/GenBank/DDBJ databases">
        <authorList>
            <person name="An D."/>
        </authorList>
    </citation>
    <scope>NUCLEOTIDE SEQUENCE [LARGE SCALE GENOMIC DNA]</scope>
    <source>
        <strain evidence="1 2">YIM 103518</strain>
    </source>
</reference>
<evidence type="ECO:0000313" key="2">
    <source>
        <dbReference type="Proteomes" id="UP000473854"/>
    </source>
</evidence>
<dbReference type="EMBL" id="WLYL01000001">
    <property type="protein sequence ID" value="MTD09916.1"/>
    <property type="molecule type" value="Genomic_DNA"/>
</dbReference>
<dbReference type="Proteomes" id="UP000473854">
    <property type="component" value="Unassembled WGS sequence"/>
</dbReference>
<protein>
    <submittedName>
        <fullName evidence="1">Uncharacterized protein</fullName>
    </submittedName>
</protein>
<organism evidence="1 2">
    <name type="scientific">Acinetobacter faecalis</name>
    <dbReference type="NCBI Taxonomy" id="2665161"/>
    <lineage>
        <taxon>Bacteria</taxon>
        <taxon>Pseudomonadati</taxon>
        <taxon>Pseudomonadota</taxon>
        <taxon>Gammaproteobacteria</taxon>
        <taxon>Moraxellales</taxon>
        <taxon>Moraxellaceae</taxon>
        <taxon>Acinetobacter</taxon>
    </lineage>
</organism>
<evidence type="ECO:0000313" key="1">
    <source>
        <dbReference type="EMBL" id="MTD09916.1"/>
    </source>
</evidence>
<name>A0A6L6GBQ5_9GAMM</name>
<sequence>MIIWCDENQLPKKAKDFKNYLINYLEDLDRSSFLGERTFAYDDTEDEFIEDDIQSFYKLWVAKQFGI</sequence>
<gene>
    <name evidence="1" type="ORF">GIX10_00400</name>
</gene>
<dbReference type="RefSeq" id="WP_154771594.1">
    <property type="nucleotide sequence ID" value="NZ_WLYL01000001.1"/>
</dbReference>